<organism evidence="4 5">
    <name type="scientific">Nocardioides euryhalodurans</name>
    <dbReference type="NCBI Taxonomy" id="2518370"/>
    <lineage>
        <taxon>Bacteria</taxon>
        <taxon>Bacillati</taxon>
        <taxon>Actinomycetota</taxon>
        <taxon>Actinomycetes</taxon>
        <taxon>Propionibacteriales</taxon>
        <taxon>Nocardioidaceae</taxon>
        <taxon>Nocardioides</taxon>
    </lineage>
</organism>
<evidence type="ECO:0000259" key="3">
    <source>
        <dbReference type="PROSITE" id="PS51186"/>
    </source>
</evidence>
<feature type="domain" description="N-acetyltransferase" evidence="3">
    <location>
        <begin position="178"/>
        <end position="301"/>
    </location>
</feature>
<dbReference type="Gene3D" id="3.40.630.30">
    <property type="match status" value="1"/>
</dbReference>
<dbReference type="SUPFAM" id="SSF55729">
    <property type="entry name" value="Acyl-CoA N-acyltransferases (Nat)"/>
    <property type="match status" value="1"/>
</dbReference>
<evidence type="ECO:0000256" key="1">
    <source>
        <dbReference type="ARBA" id="ARBA00022679"/>
    </source>
</evidence>
<dbReference type="EMBL" id="CP038267">
    <property type="protein sequence ID" value="QBR93687.1"/>
    <property type="molecule type" value="Genomic_DNA"/>
</dbReference>
<dbReference type="InterPro" id="IPR016181">
    <property type="entry name" value="Acyl_CoA_acyltransferase"/>
</dbReference>
<dbReference type="CDD" id="cd04301">
    <property type="entry name" value="NAT_SF"/>
    <property type="match status" value="1"/>
</dbReference>
<accession>A0A4P7GPG9</accession>
<dbReference type="InterPro" id="IPR050832">
    <property type="entry name" value="Bact_Acetyltransf"/>
</dbReference>
<dbReference type="InterPro" id="IPR056935">
    <property type="entry name" value="Rv0428c-like_C"/>
</dbReference>
<protein>
    <submittedName>
        <fullName evidence="4">GNAT family N-acetyltransferase</fullName>
    </submittedName>
</protein>
<dbReference type="Proteomes" id="UP000294894">
    <property type="component" value="Chromosome"/>
</dbReference>
<dbReference type="RefSeq" id="WP_135079354.1">
    <property type="nucleotide sequence ID" value="NZ_CP038267.1"/>
</dbReference>
<dbReference type="GO" id="GO:0016747">
    <property type="term" value="F:acyltransferase activity, transferring groups other than amino-acyl groups"/>
    <property type="evidence" value="ECO:0007669"/>
    <property type="project" value="InterPro"/>
</dbReference>
<keyword evidence="1 4" id="KW-0808">Transferase</keyword>
<dbReference type="Pfam" id="PF24553">
    <property type="entry name" value="Rv0428c_C"/>
    <property type="match status" value="1"/>
</dbReference>
<dbReference type="KEGG" id="noy:EXE57_16445"/>
<dbReference type="OrthoDB" id="9775595at2"/>
<keyword evidence="5" id="KW-1185">Reference proteome</keyword>
<dbReference type="AlphaFoldDB" id="A0A4P7GPG9"/>
<keyword evidence="2" id="KW-0012">Acyltransferase</keyword>
<dbReference type="InterPro" id="IPR000182">
    <property type="entry name" value="GNAT_dom"/>
</dbReference>
<evidence type="ECO:0000256" key="2">
    <source>
        <dbReference type="ARBA" id="ARBA00023315"/>
    </source>
</evidence>
<evidence type="ECO:0000313" key="5">
    <source>
        <dbReference type="Proteomes" id="UP000294894"/>
    </source>
</evidence>
<evidence type="ECO:0000313" key="4">
    <source>
        <dbReference type="EMBL" id="QBR93687.1"/>
    </source>
</evidence>
<proteinExistence type="predicted"/>
<dbReference type="PROSITE" id="PS51186">
    <property type="entry name" value="GNAT"/>
    <property type="match status" value="1"/>
</dbReference>
<reference evidence="4 5" key="1">
    <citation type="submission" date="2019-03" db="EMBL/GenBank/DDBJ databases">
        <title>Three New Species of Nocardioides, Nocardioides euryhalodurans sp. nov., Nocardioides seonyuensis sp. nov. and Nocardioides eburneoflavus sp. nov., Iolated from Soil.</title>
        <authorList>
            <person name="Roh S.G."/>
            <person name="Lee C."/>
            <person name="Kim M.-K."/>
            <person name="Kim S.B."/>
        </authorList>
    </citation>
    <scope>NUCLEOTIDE SEQUENCE [LARGE SCALE GENOMIC DNA]</scope>
    <source>
        <strain evidence="4 5">MMS17-SY117</strain>
    </source>
</reference>
<dbReference type="PANTHER" id="PTHR43877">
    <property type="entry name" value="AMINOALKYLPHOSPHONATE N-ACETYLTRANSFERASE-RELATED-RELATED"/>
    <property type="match status" value="1"/>
</dbReference>
<name>A0A4P7GPG9_9ACTN</name>
<gene>
    <name evidence="4" type="ORF">EXE57_16445</name>
</gene>
<sequence length="301" mass="32181">MPDAPEAHRLGPHVVGTRVVVRRVLPGETGPTGGPALTDVLGTCLRWSDGECVVQPESGPAVTIPWRLIVSGKPVPPRPSVRHRASPREVQLRSLVLWPGLTTEPLGDWVLRAAPPVDGRRLRRANSALAMGDAGVPLPDAERAVRAFYARHDRAPIAMVELDGAIHAGLSGMGWEPIEVAPVRVQLASVARAARACGRPPDRARLEVSGPRAEVHLDGAARGRAAVDGDWVGLHGVQVQPDRRRSGLAREVVATLLDWAASQGATTAWLHVESDNPAGLALWESLGFRTHHTHRYLSPGG</sequence>